<keyword evidence="2" id="KW-1185">Reference proteome</keyword>
<gene>
    <name evidence="1" type="ORF">DAPK24_040920</name>
</gene>
<evidence type="ECO:0000313" key="2">
    <source>
        <dbReference type="Proteomes" id="UP001378960"/>
    </source>
</evidence>
<evidence type="ECO:0000313" key="1">
    <source>
        <dbReference type="EMBL" id="GMM47494.1"/>
    </source>
</evidence>
<name>A0AAV5RA42_PICKL</name>
<proteinExistence type="predicted"/>
<dbReference type="Proteomes" id="UP001378960">
    <property type="component" value="Unassembled WGS sequence"/>
</dbReference>
<protein>
    <submittedName>
        <fullName evidence="1">Uncharacterized protein</fullName>
    </submittedName>
</protein>
<sequence>MSKVRKYKTKTKSPALELFAENLEDELRDKNRKISNDEIEFYQNYSTSQLTLQQFLQIQDLNLDIGFISDIPIDLQLNNALENNVNNLFSTDFYNSLNDIELSTIDYKTFHNHFSFNNSIDLSFNQEESSIIPPDNVKSFPYSDKNLRSGLVYNTGGFPLQLEWLPFSINNKKFLFIVTIDKNPNIDISEFSKNSCCLTILEYNNDLFEINKKIIIDNLIKEIEFSMISNDKNETLMKLTLSNGSVEIWKINESFLLSNNSKYYKLLSGSQKIIINNDKSIKITTSTFVTPKTIIFGTNHGLIGQYSILENKINYIISTKLPSITCIKSTYPTNETDDSINLLVSTTDFIDYMINLPLTINNKKIPLMNRLKIYRSSVMNRELIFDRSCTYINSLKTFFSIEWPCSIKSYTIKDPKGSNKYRISIDREISCLTNLKSFKNNILNNGFTLITGHTNGVIRLCNFIEMSRITDSKQYPYSIQLFQMKKSNLQNNNNKFFINLNYSVDKNGDVSIKDKLKKDKLANNTHLVNSNDICPIKISSINKSIASAWGNGLIIIEDLII</sequence>
<organism evidence="1 2">
    <name type="scientific">Pichia kluyveri</name>
    <name type="common">Yeast</name>
    <dbReference type="NCBI Taxonomy" id="36015"/>
    <lineage>
        <taxon>Eukaryota</taxon>
        <taxon>Fungi</taxon>
        <taxon>Dikarya</taxon>
        <taxon>Ascomycota</taxon>
        <taxon>Saccharomycotina</taxon>
        <taxon>Pichiomycetes</taxon>
        <taxon>Pichiales</taxon>
        <taxon>Pichiaceae</taxon>
        <taxon>Pichia</taxon>
    </lineage>
</organism>
<dbReference type="AlphaFoldDB" id="A0AAV5RA42"/>
<accession>A0AAV5RA42</accession>
<dbReference type="EMBL" id="BTGB01000009">
    <property type="protein sequence ID" value="GMM47494.1"/>
    <property type="molecule type" value="Genomic_DNA"/>
</dbReference>
<reference evidence="1 2" key="1">
    <citation type="journal article" date="2023" name="Elife">
        <title>Identification of key yeast species and microbe-microbe interactions impacting larval growth of Drosophila in the wild.</title>
        <authorList>
            <person name="Mure A."/>
            <person name="Sugiura Y."/>
            <person name="Maeda R."/>
            <person name="Honda K."/>
            <person name="Sakurai N."/>
            <person name="Takahashi Y."/>
            <person name="Watada M."/>
            <person name="Katoh T."/>
            <person name="Gotoh A."/>
            <person name="Gotoh Y."/>
            <person name="Taniguchi I."/>
            <person name="Nakamura K."/>
            <person name="Hayashi T."/>
            <person name="Katayama T."/>
            <person name="Uemura T."/>
            <person name="Hattori Y."/>
        </authorList>
    </citation>
    <scope>NUCLEOTIDE SEQUENCE [LARGE SCALE GENOMIC DNA]</scope>
    <source>
        <strain evidence="1 2">PK-24</strain>
    </source>
</reference>
<comment type="caution">
    <text evidence="1">The sequence shown here is derived from an EMBL/GenBank/DDBJ whole genome shotgun (WGS) entry which is preliminary data.</text>
</comment>